<organism evidence="2">
    <name type="scientific">marine metagenome</name>
    <dbReference type="NCBI Taxonomy" id="408172"/>
    <lineage>
        <taxon>unclassified sequences</taxon>
        <taxon>metagenomes</taxon>
        <taxon>ecological metagenomes</taxon>
    </lineage>
</organism>
<dbReference type="Gene3D" id="2.120.10.30">
    <property type="entry name" value="TolB, C-terminal domain"/>
    <property type="match status" value="1"/>
</dbReference>
<dbReference type="SUPFAM" id="SSF63829">
    <property type="entry name" value="Calcium-dependent phosphotriesterase"/>
    <property type="match status" value="1"/>
</dbReference>
<dbReference type="InterPro" id="IPR011042">
    <property type="entry name" value="6-blade_b-propeller_TolB-like"/>
</dbReference>
<protein>
    <recommendedName>
        <fullName evidence="1">SMP-30/Gluconolactonase/LRE-like region domain-containing protein</fullName>
    </recommendedName>
</protein>
<dbReference type="Pfam" id="PF08450">
    <property type="entry name" value="SGL"/>
    <property type="match status" value="1"/>
</dbReference>
<feature type="non-terminal residue" evidence="2">
    <location>
        <position position="188"/>
    </location>
</feature>
<reference evidence="2" key="1">
    <citation type="submission" date="2018-05" db="EMBL/GenBank/DDBJ databases">
        <authorList>
            <person name="Lanie J.A."/>
            <person name="Ng W.-L."/>
            <person name="Kazmierczak K.M."/>
            <person name="Andrzejewski T.M."/>
            <person name="Davidsen T.M."/>
            <person name="Wayne K.J."/>
            <person name="Tettelin H."/>
            <person name="Glass J.I."/>
            <person name="Rusch D."/>
            <person name="Podicherti R."/>
            <person name="Tsui H.-C.T."/>
            <person name="Winkler M.E."/>
        </authorList>
    </citation>
    <scope>NUCLEOTIDE SEQUENCE</scope>
</reference>
<dbReference type="AlphaFoldDB" id="A0A382UB37"/>
<dbReference type="EMBL" id="UINC01142522">
    <property type="protein sequence ID" value="SVD30898.1"/>
    <property type="molecule type" value="Genomic_DNA"/>
</dbReference>
<feature type="domain" description="SMP-30/Gluconolactonase/LRE-like region" evidence="1">
    <location>
        <begin position="3"/>
        <end position="184"/>
    </location>
</feature>
<proteinExistence type="predicted"/>
<evidence type="ECO:0000313" key="2">
    <source>
        <dbReference type="EMBL" id="SVD30898.1"/>
    </source>
</evidence>
<name>A0A382UB37_9ZZZZ</name>
<evidence type="ECO:0000259" key="1">
    <source>
        <dbReference type="Pfam" id="PF08450"/>
    </source>
</evidence>
<sequence>MPDGSVLVVEIKRGVITRVLSGGRKETVATPGGGPNGLAMGPAGRCFVCNNGGFQWHVDEMGIRPTLQPADYSGGRIEVVDLETGQVEVLYTEADGVPLSGPNDIVFDAHGGFYFSDLGKVRPNDQDRGRVLYGLADGSGVRTVAQPVEMPNGVGLSPDGQTLYVAETPPARLWAFDLSAPGEITAEP</sequence>
<dbReference type="InterPro" id="IPR013658">
    <property type="entry name" value="SGL"/>
</dbReference>
<dbReference type="InterPro" id="IPR051262">
    <property type="entry name" value="SMP-30/CGR1_Lactonase"/>
</dbReference>
<gene>
    <name evidence="2" type="ORF">METZ01_LOCUS383752</name>
</gene>
<accession>A0A382UB37</accession>
<dbReference type="PANTHER" id="PTHR47572:SF5">
    <property type="entry name" value="BLR2277 PROTEIN"/>
    <property type="match status" value="1"/>
</dbReference>
<dbReference type="PANTHER" id="PTHR47572">
    <property type="entry name" value="LIPOPROTEIN-RELATED"/>
    <property type="match status" value="1"/>
</dbReference>